<sequence length="332" mass="36379">MADPVATNNRLSSTPTSLSPHLSNRPPPSKALHAQTVTHNTAGYFVSTSLFFVFICMSLNILKFTSSFTVATCVLRHSASVCSVLVCSFFSFPSTQSTSLLYEPTHAKLNSSKKEKEARNKTVGSISAASLPLLVAVFLSGSQPHIDRLVFFFFLVCARADRVLDLQSPIPCSPRPGCTGYPLLSPSTRIHRHPIHISSPSLPTYPFTKPFAHLSVSVSLTSFYFALCLFPLPFLLLQQIHAFDTRLLRGCSSKTPPPPTPPPPLRKKKESAAALFASTHKVSLLVDVACGRVCACCASLFSPLKVEAHHYRQRFLFLFVCVRVSASVLFHQ</sequence>
<accession>A0A3Q8IFD4</accession>
<feature type="region of interest" description="Disordered" evidence="1">
    <location>
        <begin position="1"/>
        <end position="30"/>
    </location>
</feature>
<feature type="compositionally biased region" description="Low complexity" evidence="1">
    <location>
        <begin position="7"/>
        <end position="24"/>
    </location>
</feature>
<feature type="transmembrane region" description="Helical" evidence="2">
    <location>
        <begin position="42"/>
        <end position="62"/>
    </location>
</feature>
<evidence type="ECO:0008006" key="5">
    <source>
        <dbReference type="Google" id="ProtNLM"/>
    </source>
</evidence>
<dbReference type="AlphaFoldDB" id="A0A3Q8IFD4"/>
<dbReference type="OrthoDB" id="10588653at2759"/>
<dbReference type="EMBL" id="CP029528">
    <property type="protein sequence ID" value="AYU80631.1"/>
    <property type="molecule type" value="Genomic_DNA"/>
</dbReference>
<name>A0A3Q8IFD4_LEIDO</name>
<protein>
    <recommendedName>
        <fullName evidence="5">Transmembrane protein</fullName>
    </recommendedName>
</protein>
<gene>
    <name evidence="3" type="ORF">LdCL_290019350</name>
</gene>
<dbReference type="VEuPathDB" id="TriTrypDB:LdBPK_291430.1"/>
<feature type="transmembrane region" description="Helical" evidence="2">
    <location>
        <begin position="211"/>
        <end position="237"/>
    </location>
</feature>
<dbReference type="Proteomes" id="UP000274082">
    <property type="component" value="Chromosome 29"/>
</dbReference>
<keyword evidence="2" id="KW-0812">Transmembrane</keyword>
<evidence type="ECO:0000313" key="3">
    <source>
        <dbReference type="EMBL" id="AYU80631.1"/>
    </source>
</evidence>
<keyword evidence="2" id="KW-0472">Membrane</keyword>
<proteinExistence type="predicted"/>
<keyword evidence="4" id="KW-1185">Reference proteome</keyword>
<evidence type="ECO:0000256" key="2">
    <source>
        <dbReference type="SAM" id="Phobius"/>
    </source>
</evidence>
<reference evidence="3 4" key="1">
    <citation type="journal article" date="2018" name="Sci. Rep.">
        <title>A complete Leishmania donovani reference genome identifies novel genetic variations associated with virulence.</title>
        <authorList>
            <person name="Lypaczewski P."/>
            <person name="Hoshizaki J."/>
            <person name="Zhang W.-W."/>
            <person name="McCall L.-I."/>
            <person name="Torcivia-Rodriguez J."/>
            <person name="Simonyan V."/>
            <person name="Kaur A."/>
            <person name="Dewar K."/>
            <person name="Matlashewski G."/>
        </authorList>
    </citation>
    <scope>NUCLEOTIDE SEQUENCE [LARGE SCALE GENOMIC DNA]</scope>
    <source>
        <strain evidence="3 4">LdCL</strain>
    </source>
</reference>
<dbReference type="VEuPathDB" id="TriTrypDB:LdCL_290019350"/>
<evidence type="ECO:0000313" key="4">
    <source>
        <dbReference type="Proteomes" id="UP000274082"/>
    </source>
</evidence>
<organism evidence="3 4">
    <name type="scientific">Leishmania donovani</name>
    <dbReference type="NCBI Taxonomy" id="5661"/>
    <lineage>
        <taxon>Eukaryota</taxon>
        <taxon>Discoba</taxon>
        <taxon>Euglenozoa</taxon>
        <taxon>Kinetoplastea</taxon>
        <taxon>Metakinetoplastina</taxon>
        <taxon>Trypanosomatida</taxon>
        <taxon>Trypanosomatidae</taxon>
        <taxon>Leishmaniinae</taxon>
        <taxon>Leishmania</taxon>
    </lineage>
</organism>
<keyword evidence="2" id="KW-1133">Transmembrane helix</keyword>
<evidence type="ECO:0000256" key="1">
    <source>
        <dbReference type="SAM" id="MobiDB-lite"/>
    </source>
</evidence>